<evidence type="ECO:0000313" key="1">
    <source>
        <dbReference type="EMBL" id="ELQ74440.1"/>
    </source>
</evidence>
<dbReference type="HOGENOM" id="CLU_655845_0_0_1"/>
<dbReference type="AlphaFoldDB" id="L7JT01"/>
<name>L7JT01_TRAHO</name>
<evidence type="ECO:0000313" key="2">
    <source>
        <dbReference type="Proteomes" id="UP000011185"/>
    </source>
</evidence>
<dbReference type="OrthoDB" id="10546247at2759"/>
<dbReference type="Proteomes" id="UP000011185">
    <property type="component" value="Unassembled WGS sequence"/>
</dbReference>
<proteinExistence type="predicted"/>
<dbReference type="InParanoid" id="L7JT01"/>
<keyword evidence="2" id="KW-1185">Reference proteome</keyword>
<dbReference type="EMBL" id="JH994040">
    <property type="protein sequence ID" value="ELQ74440.1"/>
    <property type="molecule type" value="Genomic_DNA"/>
</dbReference>
<gene>
    <name evidence="1" type="ORF">THOM_2619</name>
</gene>
<reference evidence="1 2" key="1">
    <citation type="journal article" date="2012" name="PLoS Pathog.">
        <title>The genome of the obligate intracellular parasite Trachipleistophora hominis: new insights into microsporidian genome dynamics and reductive evolution.</title>
        <authorList>
            <person name="Heinz E."/>
            <person name="Williams T.A."/>
            <person name="Nakjang S."/>
            <person name="Noel C.J."/>
            <person name="Swan D.C."/>
            <person name="Goldberg A.V."/>
            <person name="Harris S.R."/>
            <person name="Weinmaier T."/>
            <person name="Markert S."/>
            <person name="Becher D."/>
            <person name="Bernhardt J."/>
            <person name="Dagan T."/>
            <person name="Hacker C."/>
            <person name="Lucocq J.M."/>
            <person name="Schweder T."/>
            <person name="Rattei T."/>
            <person name="Hall N."/>
            <person name="Hirt R.P."/>
            <person name="Embley T.M."/>
        </authorList>
    </citation>
    <scope>NUCLEOTIDE SEQUENCE [LARGE SCALE GENOMIC DNA]</scope>
</reference>
<protein>
    <submittedName>
        <fullName evidence="1">Putative LRR containing protein</fullName>
    </submittedName>
</protein>
<accession>L7JT01</accession>
<sequence length="419" mass="48373">MDFNYIAAKLMYLYCDNCKFGALTRLPPQLVELHINNSEINGNLELPEGLGSIVLECTSIHSNVVLTIKDQCKRIEIYKTVGVISFPSIWRLTGIEFSCYYEKVDLWRISDDLFQLVRIIGALIVKNIELGFNTKILQLINVKMSNDSIVKIHRSCNNIMVKDCTGCFDLSDIVVWGKIKFSTDTNSLKLIRSTTKNTCELLIVNIDYVKPIFTNRDIINLYISSTMNFDTDLCLKIHRIVEYVTSWHLKYYLDIPFLMFNGIISRRDQGIDYEFYQCDDNGKSKVIIKNAYIQGMVQFINRNIKEISLINVRVMTGQVLVINTAYESLFMKNCSGRFNIYGIIVSGENYVDLPDTNNHIWFYRVEKDIYNCELSRIPVNKKFTIAHNLQSARLSYITVARRASFNFAQGCKNLCLFDC</sequence>
<organism evidence="1 2">
    <name type="scientific">Trachipleistophora hominis</name>
    <name type="common">Microsporidian parasite</name>
    <dbReference type="NCBI Taxonomy" id="72359"/>
    <lineage>
        <taxon>Eukaryota</taxon>
        <taxon>Fungi</taxon>
        <taxon>Fungi incertae sedis</taxon>
        <taxon>Microsporidia</taxon>
        <taxon>Pleistophoridae</taxon>
        <taxon>Trachipleistophora</taxon>
    </lineage>
</organism>
<dbReference type="VEuPathDB" id="MicrosporidiaDB:THOM_2619"/>